<dbReference type="InterPro" id="IPR027417">
    <property type="entry name" value="P-loop_NTPase"/>
</dbReference>
<name>A0AAQ0J7A3_9CHLA</name>
<dbReference type="RefSeq" id="WP_080125097.1">
    <property type="nucleotide sequence ID" value="NZ_CP035278.1"/>
</dbReference>
<comment type="similarity">
    <text evidence="5 6">Belongs to the adenylate kinase family.</text>
</comment>
<dbReference type="NCBIfam" id="NF001385">
    <property type="entry name" value="PRK00279.2-3"/>
    <property type="match status" value="1"/>
</dbReference>
<evidence type="ECO:0000256" key="1">
    <source>
        <dbReference type="ARBA" id="ARBA00022679"/>
    </source>
</evidence>
<evidence type="ECO:0000256" key="7">
    <source>
        <dbReference type="RuleBase" id="RU003331"/>
    </source>
</evidence>
<dbReference type="PRINTS" id="PR00094">
    <property type="entry name" value="ADENYLTKNASE"/>
</dbReference>
<evidence type="ECO:0000256" key="5">
    <source>
        <dbReference type="HAMAP-Rule" id="MF_00235"/>
    </source>
</evidence>
<keyword evidence="1 5" id="KW-0808">Transferase</keyword>
<evidence type="ECO:0000313" key="11">
    <source>
        <dbReference type="Proteomes" id="UP000825134"/>
    </source>
</evidence>
<evidence type="ECO:0000313" key="10">
    <source>
        <dbReference type="Proteomes" id="UP000512184"/>
    </source>
</evidence>
<comment type="pathway">
    <text evidence="5">Purine metabolism; AMP biosynthesis via salvage pathway; AMP from ADP: step 1/1.</text>
</comment>
<dbReference type="Proteomes" id="UP000512184">
    <property type="component" value="Chromosome"/>
</dbReference>
<feature type="binding site" evidence="5">
    <location>
        <begin position="62"/>
        <end position="64"/>
    </location>
    <ligand>
        <name>AMP</name>
        <dbReference type="ChEBI" id="CHEBI:456215"/>
    </ligand>
</feature>
<evidence type="ECO:0000313" key="9">
    <source>
        <dbReference type="EMBL" id="QYC74122.1"/>
    </source>
</evidence>
<feature type="binding site" evidence="5">
    <location>
        <begin position="153"/>
        <end position="154"/>
    </location>
    <ligand>
        <name>ATP</name>
        <dbReference type="ChEBI" id="CHEBI:30616"/>
    </ligand>
</feature>
<reference evidence="8 10" key="1">
    <citation type="submission" date="2019-01" db="EMBL/GenBank/DDBJ databases">
        <title>Whole genome sequencing and annotation enables comparative genome analysis that reveals unique features of the Chlamydia suis R19 Genome.</title>
        <authorList>
            <person name="Dimond Z.E."/>
        </authorList>
    </citation>
    <scope>NUCLEOTIDE SEQUENCE [LARGE SCALE GENOMIC DNA]</scope>
    <source>
        <strain evidence="8 10">R19</strain>
    </source>
</reference>
<dbReference type="AlphaFoldDB" id="A0AAQ0J7A3"/>
<dbReference type="InterPro" id="IPR033690">
    <property type="entry name" value="Adenylat_kinase_CS"/>
</dbReference>
<keyword evidence="4 5" id="KW-0418">Kinase</keyword>
<comment type="caution">
    <text evidence="5">Lacks conserved residue(s) required for the propagation of feature annotation.</text>
</comment>
<feature type="binding site" evidence="5">
    <location>
        <begin position="103"/>
        <end position="106"/>
    </location>
    <ligand>
        <name>AMP</name>
        <dbReference type="ChEBI" id="CHEBI:456215"/>
    </ligand>
</feature>
<feature type="binding site" evidence="5">
    <location>
        <position position="212"/>
    </location>
    <ligand>
        <name>ATP</name>
        <dbReference type="ChEBI" id="CHEBI:30616"/>
    </ligand>
</feature>
<comment type="domain">
    <text evidence="5">Consists of three domains, a large central CORE domain and two small peripheral domains, NMPbind and LID, which undergo movements during catalysis. The LID domain closes over the site of phosphoryl transfer upon ATP binding. Assembling and dissambling the active center during each catalytic cycle provides an effective means to prevent ATP hydrolysis.</text>
</comment>
<feature type="region of interest" description="NMP" evidence="5">
    <location>
        <begin position="35"/>
        <end position="64"/>
    </location>
</feature>
<dbReference type="EMBL" id="CP063185">
    <property type="protein sequence ID" value="QYC74122.1"/>
    <property type="molecule type" value="Genomic_DNA"/>
</dbReference>
<comment type="function">
    <text evidence="5">Catalyzes the reversible transfer of the terminal phosphate group between ATP and AMP. Plays an important role in cellular energy homeostasis and in adenine nucleotide metabolism.</text>
</comment>
<accession>A0AAQ0J7A3</accession>
<organism evidence="9 11">
    <name type="scientific">Chlamydia suis</name>
    <dbReference type="NCBI Taxonomy" id="83559"/>
    <lineage>
        <taxon>Bacteria</taxon>
        <taxon>Pseudomonadati</taxon>
        <taxon>Chlamydiota</taxon>
        <taxon>Chlamydiia</taxon>
        <taxon>Chlamydiales</taxon>
        <taxon>Chlamydiaceae</taxon>
        <taxon>Chlamydia/Chlamydophila group</taxon>
        <taxon>Chlamydia</taxon>
    </lineage>
</organism>
<dbReference type="PROSITE" id="PS00113">
    <property type="entry name" value="ADENYLATE_KINASE"/>
    <property type="match status" value="1"/>
</dbReference>
<dbReference type="GO" id="GO:0004017">
    <property type="term" value="F:AMP kinase activity"/>
    <property type="evidence" value="ECO:0007669"/>
    <property type="project" value="UniProtKB-UniRule"/>
</dbReference>
<reference evidence="9" key="2">
    <citation type="journal article" date="2021" name="Front. Microbiol.">
        <title>Generation of Tetracycline and Rifamycin Resistant Chlamydia Suis Recombinants.</title>
        <authorList>
            <person name="Marti H."/>
            <person name="Bommana S."/>
            <person name="Read T.D."/>
            <person name="Pesch T."/>
            <person name="Prahauser B."/>
            <person name="Dean D."/>
            <person name="Borel N."/>
        </authorList>
    </citation>
    <scope>NUCLEOTIDE SEQUENCE</scope>
    <source>
        <strain evidence="9">208.1</strain>
    </source>
</reference>
<dbReference type="InterPro" id="IPR006259">
    <property type="entry name" value="Adenyl_kin_sub"/>
</dbReference>
<gene>
    <name evidence="5 8" type="primary">adk</name>
    <name evidence="8" type="ORF">Chls_430</name>
    <name evidence="9" type="ORF">INQ84_03285</name>
</gene>
<dbReference type="HAMAP" id="MF_00235">
    <property type="entry name" value="Adenylate_kinase_Adk"/>
    <property type="match status" value="1"/>
</dbReference>
<keyword evidence="2 5" id="KW-0545">Nucleotide biosynthesis</keyword>
<feature type="binding site" evidence="5">
    <location>
        <position position="144"/>
    </location>
    <ligand>
        <name>ATP</name>
        <dbReference type="ChEBI" id="CHEBI:30616"/>
    </ligand>
</feature>
<sequence>MDRSPLFLIIMGAPGSGKGTQSKLLASHLSLLHISSGDLLRNAVSKHNALGEEIKSYLDQGKLLPDQLVWQLVHERLDELQQDTLLRKISFLSRLEDSAILDGFPRTVAQAKLLDEFLCSYFPDYKVVLLDISDEEVLNRLTARYICPSCQGIYNKQQGFSLCPRCLVELVRRSDDTPEVILNRIQTYKQETQPVLDYYTDLQRLVVIDANAPAQQVFERILTNLSLSSHPEKKNTPCDYCGCYDCDCWNCCDEED</sequence>
<feature type="binding site" evidence="5">
    <location>
        <position position="41"/>
    </location>
    <ligand>
        <name>AMP</name>
        <dbReference type="ChEBI" id="CHEBI:456215"/>
    </ligand>
</feature>
<dbReference type="InterPro" id="IPR000850">
    <property type="entry name" value="Adenylat/UMP-CMP_kin"/>
</dbReference>
<proteinExistence type="inferred from homology"/>
<dbReference type="GO" id="GO:0005524">
    <property type="term" value="F:ATP binding"/>
    <property type="evidence" value="ECO:0007669"/>
    <property type="project" value="UniProtKB-UniRule"/>
</dbReference>
<feature type="binding site" evidence="5">
    <location>
        <position position="173"/>
    </location>
    <ligand>
        <name>AMP</name>
        <dbReference type="ChEBI" id="CHEBI:456215"/>
    </ligand>
</feature>
<comment type="subcellular location">
    <subcellularLocation>
        <location evidence="5 7">Cytoplasm</location>
    </subcellularLocation>
</comment>
<dbReference type="PANTHER" id="PTHR23359">
    <property type="entry name" value="NUCLEOTIDE KINASE"/>
    <property type="match status" value="1"/>
</dbReference>
<dbReference type="GO" id="GO:0005737">
    <property type="term" value="C:cytoplasm"/>
    <property type="evidence" value="ECO:0007669"/>
    <property type="project" value="UniProtKB-SubCell"/>
</dbReference>
<feature type="binding site" evidence="5">
    <location>
        <position position="36"/>
    </location>
    <ligand>
        <name>AMP</name>
        <dbReference type="ChEBI" id="CHEBI:456215"/>
    </ligand>
</feature>
<feature type="binding site" evidence="5">
    <location>
        <position position="184"/>
    </location>
    <ligand>
        <name>AMP</name>
        <dbReference type="ChEBI" id="CHEBI:456215"/>
    </ligand>
</feature>
<keyword evidence="5 7" id="KW-0067">ATP-binding</keyword>
<dbReference type="GO" id="GO:0044209">
    <property type="term" value="P:AMP salvage"/>
    <property type="evidence" value="ECO:0007669"/>
    <property type="project" value="UniProtKB-UniRule"/>
</dbReference>
<dbReference type="NCBIfam" id="TIGR01351">
    <property type="entry name" value="adk"/>
    <property type="match status" value="1"/>
</dbReference>
<feature type="binding site" evidence="5">
    <location>
        <begin position="15"/>
        <end position="20"/>
    </location>
    <ligand>
        <name>ATP</name>
        <dbReference type="ChEBI" id="CHEBI:30616"/>
    </ligand>
</feature>
<evidence type="ECO:0000256" key="3">
    <source>
        <dbReference type="ARBA" id="ARBA00022741"/>
    </source>
</evidence>
<keyword evidence="10" id="KW-1185">Reference proteome</keyword>
<dbReference type="Gene3D" id="3.40.50.300">
    <property type="entry name" value="P-loop containing nucleotide triphosphate hydrolases"/>
    <property type="match status" value="1"/>
</dbReference>
<dbReference type="Pfam" id="PF00406">
    <property type="entry name" value="ADK"/>
    <property type="match status" value="1"/>
</dbReference>
<dbReference type="Proteomes" id="UP000825134">
    <property type="component" value="Chromosome"/>
</dbReference>
<dbReference type="EMBL" id="CP035278">
    <property type="protein sequence ID" value="QHP83305.1"/>
    <property type="molecule type" value="Genomic_DNA"/>
</dbReference>
<evidence type="ECO:0000313" key="8">
    <source>
        <dbReference type="EMBL" id="QHP83305.1"/>
    </source>
</evidence>
<evidence type="ECO:0000256" key="6">
    <source>
        <dbReference type="RuleBase" id="RU003330"/>
    </source>
</evidence>
<comment type="subunit">
    <text evidence="5 7">Monomer.</text>
</comment>
<evidence type="ECO:0000256" key="4">
    <source>
        <dbReference type="ARBA" id="ARBA00022777"/>
    </source>
</evidence>
<keyword evidence="3 5" id="KW-0547">Nucleotide-binding</keyword>
<dbReference type="SUPFAM" id="SSF52540">
    <property type="entry name" value="P-loop containing nucleoside triphosphate hydrolases"/>
    <property type="match status" value="1"/>
</dbReference>
<dbReference type="EC" id="2.7.4.3" evidence="5 7"/>
<dbReference type="CDD" id="cd01428">
    <property type="entry name" value="ADK"/>
    <property type="match status" value="1"/>
</dbReference>
<feature type="binding site" evidence="5">
    <location>
        <position position="110"/>
    </location>
    <ligand>
        <name>AMP</name>
        <dbReference type="ChEBI" id="CHEBI:456215"/>
    </ligand>
</feature>
<protein>
    <recommendedName>
        <fullName evidence="5 7">Adenylate kinase</fullName>
        <shortName evidence="5">AK</shortName>
        <ecNumber evidence="5 7">2.7.4.3</ecNumber>
    </recommendedName>
    <alternativeName>
        <fullName evidence="5">ATP-AMP transphosphorylase</fullName>
    </alternativeName>
    <alternativeName>
        <fullName evidence="5">ATP:AMP phosphotransferase</fullName>
    </alternativeName>
    <alternativeName>
        <fullName evidence="5">Adenylate monophosphate kinase</fullName>
    </alternativeName>
</protein>
<comment type="catalytic activity">
    <reaction evidence="5 7">
        <text>AMP + ATP = 2 ADP</text>
        <dbReference type="Rhea" id="RHEA:12973"/>
        <dbReference type="ChEBI" id="CHEBI:30616"/>
        <dbReference type="ChEBI" id="CHEBI:456215"/>
        <dbReference type="ChEBI" id="CHEBI:456216"/>
        <dbReference type="EC" id="2.7.4.3"/>
    </reaction>
</comment>
<keyword evidence="5" id="KW-0963">Cytoplasm</keyword>
<evidence type="ECO:0000256" key="2">
    <source>
        <dbReference type="ARBA" id="ARBA00022727"/>
    </source>
</evidence>